<evidence type="ECO:0000313" key="2">
    <source>
        <dbReference type="Proteomes" id="UP001281003"/>
    </source>
</evidence>
<sequence>MDQSLDLVPWTAKEVDREEACDNFMSLLEADCCDNNWNTKLAVRLQAIAMKYRELAGNCDDLDWHEYFEMSFLKFLLDVPESPDELKVALKKLNEVEAKFAVSKRGVDVEVVSNTRDASAGGDDLVLAKVAKKVVEYLADDNNEERPSKRIKLEGQKAGIFELKEDDTPCTIRVLSRDGKSAKLDITVQDTGDSNMIVKIHKKDGGATITVEL</sequence>
<gene>
    <name evidence="1" type="ORF">B0T20DRAFT_397827</name>
</gene>
<comment type="caution">
    <text evidence="1">The sequence shown here is derived from an EMBL/GenBank/DDBJ whole genome shotgun (WGS) entry which is preliminary data.</text>
</comment>
<keyword evidence="2" id="KW-1185">Reference proteome</keyword>
<dbReference type="EMBL" id="JAUTDP010000016">
    <property type="protein sequence ID" value="KAK3388314.1"/>
    <property type="molecule type" value="Genomic_DNA"/>
</dbReference>
<reference evidence="1" key="1">
    <citation type="journal article" date="2023" name="Mol. Phylogenet. Evol.">
        <title>Genome-scale phylogeny and comparative genomics of the fungal order Sordariales.</title>
        <authorList>
            <person name="Hensen N."/>
            <person name="Bonometti L."/>
            <person name="Westerberg I."/>
            <person name="Brannstrom I.O."/>
            <person name="Guillou S."/>
            <person name="Cros-Aarteil S."/>
            <person name="Calhoun S."/>
            <person name="Haridas S."/>
            <person name="Kuo A."/>
            <person name="Mondo S."/>
            <person name="Pangilinan J."/>
            <person name="Riley R."/>
            <person name="LaButti K."/>
            <person name="Andreopoulos B."/>
            <person name="Lipzen A."/>
            <person name="Chen C."/>
            <person name="Yan M."/>
            <person name="Daum C."/>
            <person name="Ng V."/>
            <person name="Clum A."/>
            <person name="Steindorff A."/>
            <person name="Ohm R.A."/>
            <person name="Martin F."/>
            <person name="Silar P."/>
            <person name="Natvig D.O."/>
            <person name="Lalanne C."/>
            <person name="Gautier V."/>
            <person name="Ament-Velasquez S.L."/>
            <person name="Kruys A."/>
            <person name="Hutchinson M.I."/>
            <person name="Powell A.J."/>
            <person name="Barry K."/>
            <person name="Miller A.N."/>
            <person name="Grigoriev I.V."/>
            <person name="Debuchy R."/>
            <person name="Gladieux P."/>
            <person name="Hiltunen Thoren M."/>
            <person name="Johannesson H."/>
        </authorList>
    </citation>
    <scope>NUCLEOTIDE SEQUENCE</scope>
    <source>
        <strain evidence="1">FGSC 1904</strain>
    </source>
</reference>
<accession>A0AAE0U2M6</accession>
<name>A0AAE0U2M6_SORBR</name>
<dbReference type="Proteomes" id="UP001281003">
    <property type="component" value="Unassembled WGS sequence"/>
</dbReference>
<reference evidence="1" key="2">
    <citation type="submission" date="2023-07" db="EMBL/GenBank/DDBJ databases">
        <authorList>
            <consortium name="Lawrence Berkeley National Laboratory"/>
            <person name="Haridas S."/>
            <person name="Hensen N."/>
            <person name="Bonometti L."/>
            <person name="Westerberg I."/>
            <person name="Brannstrom I.O."/>
            <person name="Guillou S."/>
            <person name="Cros-Aarteil S."/>
            <person name="Calhoun S."/>
            <person name="Kuo A."/>
            <person name="Mondo S."/>
            <person name="Pangilinan J."/>
            <person name="Riley R."/>
            <person name="LaButti K."/>
            <person name="Andreopoulos B."/>
            <person name="Lipzen A."/>
            <person name="Chen C."/>
            <person name="Yanf M."/>
            <person name="Daum C."/>
            <person name="Ng V."/>
            <person name="Clum A."/>
            <person name="Steindorff A."/>
            <person name="Ohm R."/>
            <person name="Martin F."/>
            <person name="Silar P."/>
            <person name="Natvig D."/>
            <person name="Lalanne C."/>
            <person name="Gautier V."/>
            <person name="Ament-velasquez S.L."/>
            <person name="Kruys A."/>
            <person name="Hutchinson M.I."/>
            <person name="Powell A.J."/>
            <person name="Barry K."/>
            <person name="Miller A.N."/>
            <person name="Grigoriev I.V."/>
            <person name="Debuchy R."/>
            <person name="Gladieux P."/>
            <person name="Thoren M.H."/>
            <person name="Johannesson H."/>
        </authorList>
    </citation>
    <scope>NUCLEOTIDE SEQUENCE</scope>
    <source>
        <strain evidence="1">FGSC 1904</strain>
    </source>
</reference>
<dbReference type="AlphaFoldDB" id="A0AAE0U2M6"/>
<protein>
    <submittedName>
        <fullName evidence="1">Uncharacterized protein</fullName>
    </submittedName>
</protein>
<proteinExistence type="predicted"/>
<evidence type="ECO:0000313" key="1">
    <source>
        <dbReference type="EMBL" id="KAK3388314.1"/>
    </source>
</evidence>
<organism evidence="1 2">
    <name type="scientific">Sordaria brevicollis</name>
    <dbReference type="NCBI Taxonomy" id="83679"/>
    <lineage>
        <taxon>Eukaryota</taxon>
        <taxon>Fungi</taxon>
        <taxon>Dikarya</taxon>
        <taxon>Ascomycota</taxon>
        <taxon>Pezizomycotina</taxon>
        <taxon>Sordariomycetes</taxon>
        <taxon>Sordariomycetidae</taxon>
        <taxon>Sordariales</taxon>
        <taxon>Sordariaceae</taxon>
        <taxon>Sordaria</taxon>
    </lineage>
</organism>